<sequence length="82" mass="9692">MKKTIKLPLKILFSLALLLFLTGCGKKSEITSFQENIKEGIKKSKEQIEEDKKNFDEKRDAMKEDSEKFKEKLKKMKEPEKR</sequence>
<gene>
    <name evidence="2" type="ORF">SAMN02745116_02227</name>
</gene>
<evidence type="ECO:0008006" key="4">
    <source>
        <dbReference type="Google" id="ProtNLM"/>
    </source>
</evidence>
<accession>A0A1T4QKL4</accession>
<dbReference type="EMBL" id="FUXI01000030">
    <property type="protein sequence ID" value="SKA04269.1"/>
    <property type="molecule type" value="Genomic_DNA"/>
</dbReference>
<keyword evidence="3" id="KW-1185">Reference proteome</keyword>
<dbReference type="AlphaFoldDB" id="A0A1T4QKL4"/>
<evidence type="ECO:0000256" key="1">
    <source>
        <dbReference type="SAM" id="MobiDB-lite"/>
    </source>
</evidence>
<feature type="region of interest" description="Disordered" evidence="1">
    <location>
        <begin position="48"/>
        <end position="82"/>
    </location>
</feature>
<proteinExistence type="predicted"/>
<evidence type="ECO:0000313" key="3">
    <source>
        <dbReference type="Proteomes" id="UP000190328"/>
    </source>
</evidence>
<protein>
    <recommendedName>
        <fullName evidence="4">Lipoprotein</fullName>
    </recommendedName>
</protein>
<dbReference type="Proteomes" id="UP000190328">
    <property type="component" value="Unassembled WGS sequence"/>
</dbReference>
<evidence type="ECO:0000313" key="2">
    <source>
        <dbReference type="EMBL" id="SKA04269.1"/>
    </source>
</evidence>
<dbReference type="PROSITE" id="PS51257">
    <property type="entry name" value="PROKAR_LIPOPROTEIN"/>
    <property type="match status" value="1"/>
</dbReference>
<dbReference type="STRING" id="263852.SAMN02745116_02227"/>
<organism evidence="2 3">
    <name type="scientific">Pilibacter termitis</name>
    <dbReference type="NCBI Taxonomy" id="263852"/>
    <lineage>
        <taxon>Bacteria</taxon>
        <taxon>Bacillati</taxon>
        <taxon>Bacillota</taxon>
        <taxon>Bacilli</taxon>
        <taxon>Lactobacillales</taxon>
        <taxon>Enterococcaceae</taxon>
        <taxon>Pilibacter</taxon>
    </lineage>
</organism>
<name>A0A1T4QKL4_9ENTE</name>
<dbReference type="RefSeq" id="WP_078808132.1">
    <property type="nucleotide sequence ID" value="NZ_FUXI01000030.1"/>
</dbReference>
<reference evidence="2 3" key="1">
    <citation type="submission" date="2017-02" db="EMBL/GenBank/DDBJ databases">
        <authorList>
            <person name="Peterson S.W."/>
        </authorList>
    </citation>
    <scope>NUCLEOTIDE SEQUENCE [LARGE SCALE GENOMIC DNA]</scope>
    <source>
        <strain evidence="2 3">ATCC BAA-1030</strain>
    </source>
</reference>